<comment type="caution">
    <text evidence="1">The sequence shown here is derived from an EMBL/GenBank/DDBJ whole genome shotgun (WGS) entry which is preliminary data.</text>
</comment>
<evidence type="ECO:0000313" key="1">
    <source>
        <dbReference type="EMBL" id="KAK4453182.1"/>
    </source>
</evidence>
<dbReference type="SUPFAM" id="SSF102198">
    <property type="entry name" value="Putative cyclase"/>
    <property type="match status" value="1"/>
</dbReference>
<sequence>MTQQSDYKLNENGMPSFDDLPLRKGDPMLVAAAAKSEIHTGERISLNWSLKAQPPSAFFNRRTFHHEIFAKPPRTVNDDVWAFNSQGSSQWDGLRHFGYQKEKLFYNGVTMVDIHGVDGKGGSESVLAWSQAGIVGRGILLDLPSWRNSLNLPPYDPFSTTPIPLSDLLSCLSYQKTAPHFGDILLIRTGFMTAHASKAPEELVCLQANLPHEFIGVEQSEEMLRWIWEYFSAVAGDQPAFEAWPTQKQWHMHEILLAGWGCPIGELFDLERLAGRCQEQGRWSFFLTSQPCNVEGGVASPPNILAIF</sequence>
<reference evidence="1" key="1">
    <citation type="journal article" date="2023" name="Mol. Phylogenet. Evol.">
        <title>Genome-scale phylogeny and comparative genomics of the fungal order Sordariales.</title>
        <authorList>
            <person name="Hensen N."/>
            <person name="Bonometti L."/>
            <person name="Westerberg I."/>
            <person name="Brannstrom I.O."/>
            <person name="Guillou S."/>
            <person name="Cros-Aarteil S."/>
            <person name="Calhoun S."/>
            <person name="Haridas S."/>
            <person name="Kuo A."/>
            <person name="Mondo S."/>
            <person name="Pangilinan J."/>
            <person name="Riley R."/>
            <person name="LaButti K."/>
            <person name="Andreopoulos B."/>
            <person name="Lipzen A."/>
            <person name="Chen C."/>
            <person name="Yan M."/>
            <person name="Daum C."/>
            <person name="Ng V."/>
            <person name="Clum A."/>
            <person name="Steindorff A."/>
            <person name="Ohm R.A."/>
            <person name="Martin F."/>
            <person name="Silar P."/>
            <person name="Natvig D.O."/>
            <person name="Lalanne C."/>
            <person name="Gautier V."/>
            <person name="Ament-Velasquez S.L."/>
            <person name="Kruys A."/>
            <person name="Hutchinson M.I."/>
            <person name="Powell A.J."/>
            <person name="Barry K."/>
            <person name="Miller A.N."/>
            <person name="Grigoriev I.V."/>
            <person name="Debuchy R."/>
            <person name="Gladieux P."/>
            <person name="Hiltunen Thoren M."/>
            <person name="Johannesson H."/>
        </authorList>
    </citation>
    <scope>NUCLEOTIDE SEQUENCE</scope>
    <source>
        <strain evidence="1">PSN243</strain>
    </source>
</reference>
<dbReference type="GO" id="GO:0004061">
    <property type="term" value="F:arylformamidase activity"/>
    <property type="evidence" value="ECO:0007669"/>
    <property type="project" value="InterPro"/>
</dbReference>
<dbReference type="AlphaFoldDB" id="A0AAV9GY63"/>
<dbReference type="EMBL" id="MU865921">
    <property type="protein sequence ID" value="KAK4453182.1"/>
    <property type="molecule type" value="Genomic_DNA"/>
</dbReference>
<dbReference type="Proteomes" id="UP001321760">
    <property type="component" value="Unassembled WGS sequence"/>
</dbReference>
<dbReference type="Gene3D" id="3.50.30.50">
    <property type="entry name" value="Putative cyclase"/>
    <property type="match status" value="1"/>
</dbReference>
<reference evidence="1" key="2">
    <citation type="submission" date="2023-05" db="EMBL/GenBank/DDBJ databases">
        <authorList>
            <consortium name="Lawrence Berkeley National Laboratory"/>
            <person name="Steindorff A."/>
            <person name="Hensen N."/>
            <person name="Bonometti L."/>
            <person name="Westerberg I."/>
            <person name="Brannstrom I.O."/>
            <person name="Guillou S."/>
            <person name="Cros-Aarteil S."/>
            <person name="Calhoun S."/>
            <person name="Haridas S."/>
            <person name="Kuo A."/>
            <person name="Mondo S."/>
            <person name="Pangilinan J."/>
            <person name="Riley R."/>
            <person name="Labutti K."/>
            <person name="Andreopoulos B."/>
            <person name="Lipzen A."/>
            <person name="Chen C."/>
            <person name="Yanf M."/>
            <person name="Daum C."/>
            <person name="Ng V."/>
            <person name="Clum A."/>
            <person name="Ohm R."/>
            <person name="Martin F."/>
            <person name="Silar P."/>
            <person name="Natvig D."/>
            <person name="Lalanne C."/>
            <person name="Gautier V."/>
            <person name="Ament-Velasquez S.L."/>
            <person name="Kruys A."/>
            <person name="Hutchinson M.I."/>
            <person name="Powell A.J."/>
            <person name="Barry K."/>
            <person name="Miller A.N."/>
            <person name="Grigoriev I.V."/>
            <person name="Debuchy R."/>
            <person name="Gladieux P."/>
            <person name="Thoren M.H."/>
            <person name="Johannesson H."/>
        </authorList>
    </citation>
    <scope>NUCLEOTIDE SEQUENCE</scope>
    <source>
        <strain evidence="1">PSN243</strain>
    </source>
</reference>
<keyword evidence="2" id="KW-1185">Reference proteome</keyword>
<name>A0AAV9GY63_9PEZI</name>
<evidence type="ECO:0008006" key="3">
    <source>
        <dbReference type="Google" id="ProtNLM"/>
    </source>
</evidence>
<dbReference type="PANTHER" id="PTHR34861:SF11">
    <property type="entry name" value="CYCLASE"/>
    <property type="match status" value="1"/>
</dbReference>
<accession>A0AAV9GY63</accession>
<organism evidence="1 2">
    <name type="scientific">Podospora aff. communis PSN243</name>
    <dbReference type="NCBI Taxonomy" id="3040156"/>
    <lineage>
        <taxon>Eukaryota</taxon>
        <taxon>Fungi</taxon>
        <taxon>Dikarya</taxon>
        <taxon>Ascomycota</taxon>
        <taxon>Pezizomycotina</taxon>
        <taxon>Sordariomycetes</taxon>
        <taxon>Sordariomycetidae</taxon>
        <taxon>Sordariales</taxon>
        <taxon>Podosporaceae</taxon>
        <taxon>Podospora</taxon>
    </lineage>
</organism>
<proteinExistence type="predicted"/>
<dbReference type="InterPro" id="IPR037175">
    <property type="entry name" value="KFase_sf"/>
</dbReference>
<gene>
    <name evidence="1" type="ORF">QBC34DRAFT_446558</name>
</gene>
<evidence type="ECO:0000313" key="2">
    <source>
        <dbReference type="Proteomes" id="UP001321760"/>
    </source>
</evidence>
<dbReference type="PANTHER" id="PTHR34861">
    <property type="match status" value="1"/>
</dbReference>
<dbReference type="GO" id="GO:0019441">
    <property type="term" value="P:L-tryptophan catabolic process to kynurenine"/>
    <property type="evidence" value="ECO:0007669"/>
    <property type="project" value="InterPro"/>
</dbReference>
<protein>
    <recommendedName>
        <fullName evidence="3">Cyclase</fullName>
    </recommendedName>
</protein>